<dbReference type="GO" id="GO:0005096">
    <property type="term" value="F:GTPase activator activity"/>
    <property type="evidence" value="ECO:0007669"/>
    <property type="project" value="TreeGrafter"/>
</dbReference>
<evidence type="ECO:0008006" key="5">
    <source>
        <dbReference type="Google" id="ProtNLM"/>
    </source>
</evidence>
<dbReference type="PROSITE" id="PS50086">
    <property type="entry name" value="TBC_RABGAP"/>
    <property type="match status" value="1"/>
</dbReference>
<sequence length="573" mass="66349">MDRDITGAYTKSSTSGSISSCSDLSIEEHINSISTDSIPLDQVIPYLTKHHSFLYFTSKGHKVNSIVYFTESLNILHIITDKSKIKKVFTPDILDISAGICIQVKRESENIYPINIRTRNKIIVLGSKILNDRDFWYSCAGILLKYAKECFSSVGLRRYCDCVVKNKENEDEIIKLRESQYNEWLKVRYYEREVQSCEKDAIKCLINEMISTVELNEYQQNLKHLERKVLNLIGDKFLLKQSQGNLLKSLQRKETEIQTLTDSFTSVRNHLIILSSQYVPSNPWKSIIPYLSFIDLMILRGVNKKIRKIIFFYLRNKSNWRKIVSCTLYPRKISWRLYVNNFYDTEIAAMGQEVLPGVIEEIKQDVIRGLPDQFEEVEEILIGVCALFPNVGYCQGMQQVAHFLLGAFRDSNEVLGVLLNLLRPPFYLGDLWKTGFTRLKLGIFQLKCLIKLKLPFMGKHLKQIDVRLDVIVTPWLLTIFTCLIAKQVSLQIVHSIWDLFFVYGWPALISTSLALFSIYQEHVLGLDLEDTLRVFSGYVNCNCLLKEINKYEVSQNYLDELEKAFCLKEDAYA</sequence>
<dbReference type="SMART" id="SM00164">
    <property type="entry name" value="TBC"/>
    <property type="match status" value="1"/>
</dbReference>
<dbReference type="EMBL" id="MPUH01000724">
    <property type="protein sequence ID" value="OMJ74863.1"/>
    <property type="molecule type" value="Genomic_DNA"/>
</dbReference>
<accession>A0A1R2BDL3</accession>
<evidence type="ECO:0000259" key="2">
    <source>
        <dbReference type="PROSITE" id="PS50181"/>
    </source>
</evidence>
<dbReference type="OrthoDB" id="294251at2759"/>
<proteinExistence type="predicted"/>
<feature type="domain" description="Rab-GAP TBC" evidence="1">
    <location>
        <begin position="274"/>
        <end position="504"/>
    </location>
</feature>
<dbReference type="PROSITE" id="PS50181">
    <property type="entry name" value="FBOX"/>
    <property type="match status" value="1"/>
</dbReference>
<dbReference type="InterPro" id="IPR001810">
    <property type="entry name" value="F-box_dom"/>
</dbReference>
<dbReference type="Gene3D" id="1.10.8.270">
    <property type="entry name" value="putative rabgap domain of human tbc1 domain family member 14 like domains"/>
    <property type="match status" value="1"/>
</dbReference>
<evidence type="ECO:0000313" key="3">
    <source>
        <dbReference type="EMBL" id="OMJ74863.1"/>
    </source>
</evidence>
<name>A0A1R2BDL3_9CILI</name>
<feature type="domain" description="F-box" evidence="2">
    <location>
        <begin position="273"/>
        <end position="323"/>
    </location>
</feature>
<protein>
    <recommendedName>
        <fullName evidence="5">Rab-GAP TBC domain-containing protein</fullName>
    </recommendedName>
</protein>
<dbReference type="PANTHER" id="PTHR47219">
    <property type="entry name" value="RAB GTPASE-ACTIVATING PROTEIN 1-LIKE"/>
    <property type="match status" value="1"/>
</dbReference>
<reference evidence="3 4" key="1">
    <citation type="submission" date="2016-11" db="EMBL/GenBank/DDBJ databases">
        <title>The macronuclear genome of Stentor coeruleus: a giant cell with tiny introns.</title>
        <authorList>
            <person name="Slabodnick M."/>
            <person name="Ruby J.G."/>
            <person name="Reiff S.B."/>
            <person name="Swart E.C."/>
            <person name="Gosai S."/>
            <person name="Prabakaran S."/>
            <person name="Witkowska E."/>
            <person name="Larue G.E."/>
            <person name="Fisher S."/>
            <person name="Freeman R.M."/>
            <person name="Gunawardena J."/>
            <person name="Chu W."/>
            <person name="Stover N.A."/>
            <person name="Gregory B.D."/>
            <person name="Nowacki M."/>
            <person name="Derisi J."/>
            <person name="Roy S.W."/>
            <person name="Marshall W.F."/>
            <person name="Sood P."/>
        </authorList>
    </citation>
    <scope>NUCLEOTIDE SEQUENCE [LARGE SCALE GENOMIC DNA]</scope>
    <source>
        <strain evidence="3">WM001</strain>
    </source>
</reference>
<dbReference type="InterPro" id="IPR050302">
    <property type="entry name" value="Rab_GAP_TBC_domain"/>
</dbReference>
<dbReference type="PANTHER" id="PTHR47219:SF9">
    <property type="entry name" value="GTPASE ACTIVATING PROTEIN AND CENTROSOME-ASSOCIATED, ISOFORM B"/>
    <property type="match status" value="1"/>
</dbReference>
<keyword evidence="4" id="KW-1185">Reference proteome</keyword>
<dbReference type="GO" id="GO:0031267">
    <property type="term" value="F:small GTPase binding"/>
    <property type="evidence" value="ECO:0007669"/>
    <property type="project" value="TreeGrafter"/>
</dbReference>
<organism evidence="3 4">
    <name type="scientific">Stentor coeruleus</name>
    <dbReference type="NCBI Taxonomy" id="5963"/>
    <lineage>
        <taxon>Eukaryota</taxon>
        <taxon>Sar</taxon>
        <taxon>Alveolata</taxon>
        <taxon>Ciliophora</taxon>
        <taxon>Postciliodesmatophora</taxon>
        <taxon>Heterotrichea</taxon>
        <taxon>Heterotrichida</taxon>
        <taxon>Stentoridae</taxon>
        <taxon>Stentor</taxon>
    </lineage>
</organism>
<dbReference type="Pfam" id="PF00566">
    <property type="entry name" value="RabGAP-TBC"/>
    <property type="match status" value="1"/>
</dbReference>
<dbReference type="AlphaFoldDB" id="A0A1R2BDL3"/>
<evidence type="ECO:0000313" key="4">
    <source>
        <dbReference type="Proteomes" id="UP000187209"/>
    </source>
</evidence>
<comment type="caution">
    <text evidence="3">The sequence shown here is derived from an EMBL/GenBank/DDBJ whole genome shotgun (WGS) entry which is preliminary data.</text>
</comment>
<evidence type="ECO:0000259" key="1">
    <source>
        <dbReference type="PROSITE" id="PS50086"/>
    </source>
</evidence>
<dbReference type="Proteomes" id="UP000187209">
    <property type="component" value="Unassembled WGS sequence"/>
</dbReference>
<dbReference type="InterPro" id="IPR000195">
    <property type="entry name" value="Rab-GAP-TBC_dom"/>
</dbReference>
<dbReference type="InterPro" id="IPR035969">
    <property type="entry name" value="Rab-GAP_TBC_sf"/>
</dbReference>
<dbReference type="Gene3D" id="1.10.472.80">
    <property type="entry name" value="Ypt/Rab-GAP domain of gyp1p, domain 3"/>
    <property type="match status" value="1"/>
</dbReference>
<gene>
    <name evidence="3" type="ORF">SteCoe_26116</name>
</gene>
<dbReference type="SUPFAM" id="SSF47923">
    <property type="entry name" value="Ypt/Rab-GAP domain of gyp1p"/>
    <property type="match status" value="2"/>
</dbReference>